<dbReference type="SUPFAM" id="SSF48557">
    <property type="entry name" value="L-aspartase-like"/>
    <property type="match status" value="1"/>
</dbReference>
<dbReference type="Proteomes" id="UP001589590">
    <property type="component" value="Unassembled WGS sequence"/>
</dbReference>
<dbReference type="Gene3D" id="1.20.200.10">
    <property type="entry name" value="Fumarase/aspartase (Central domain)"/>
    <property type="match status" value="1"/>
</dbReference>
<dbReference type="GO" id="GO:0016829">
    <property type="term" value="F:lyase activity"/>
    <property type="evidence" value="ECO:0007669"/>
    <property type="project" value="UniProtKB-KW"/>
</dbReference>
<dbReference type="PANTHER" id="PTHR43411">
    <property type="entry name" value="ADENYLOSUCCINATE LYASE"/>
    <property type="match status" value="1"/>
</dbReference>
<dbReference type="PANTHER" id="PTHR43411:SF1">
    <property type="entry name" value="ADENYLOSUCCINATE LYASE"/>
    <property type="match status" value="1"/>
</dbReference>
<evidence type="ECO:0000313" key="17">
    <source>
        <dbReference type="Proteomes" id="UP001589590"/>
    </source>
</evidence>
<protein>
    <recommendedName>
        <fullName evidence="5 12">Adenylosuccinate lyase</fullName>
        <shortName evidence="13">ASL</shortName>
        <ecNumber evidence="4 12">4.3.2.2</ecNumber>
    </recommendedName>
    <alternativeName>
        <fullName evidence="10 13">Adenylosuccinase</fullName>
    </alternativeName>
</protein>
<dbReference type="InterPro" id="IPR013539">
    <property type="entry name" value="PurB_C"/>
</dbReference>
<dbReference type="InterPro" id="IPR008948">
    <property type="entry name" value="L-Aspartase-like"/>
</dbReference>
<feature type="domain" description="Fumarate lyase N-terminal" evidence="14">
    <location>
        <begin position="14"/>
        <end position="311"/>
    </location>
</feature>
<dbReference type="InterPro" id="IPR004769">
    <property type="entry name" value="Pur_lyase"/>
</dbReference>
<accession>A0ABV5H598</accession>
<evidence type="ECO:0000259" key="15">
    <source>
        <dbReference type="Pfam" id="PF08328"/>
    </source>
</evidence>
<dbReference type="Gene3D" id="1.10.40.30">
    <property type="entry name" value="Fumarase/aspartase (C-terminal domain)"/>
    <property type="match status" value="1"/>
</dbReference>
<dbReference type="PRINTS" id="PR00149">
    <property type="entry name" value="FUMRATELYASE"/>
</dbReference>
<evidence type="ECO:0000256" key="1">
    <source>
        <dbReference type="ARBA" id="ARBA00004706"/>
    </source>
</evidence>
<evidence type="ECO:0000256" key="5">
    <source>
        <dbReference type="ARBA" id="ARBA00017058"/>
    </source>
</evidence>
<keyword evidence="7 13" id="KW-0456">Lyase</keyword>
<dbReference type="InterPro" id="IPR047136">
    <property type="entry name" value="PurB_bact"/>
</dbReference>
<dbReference type="NCBIfam" id="NF006764">
    <property type="entry name" value="PRK09285.1"/>
    <property type="match status" value="1"/>
</dbReference>
<dbReference type="NCBIfam" id="TIGR00928">
    <property type="entry name" value="purB"/>
    <property type="match status" value="1"/>
</dbReference>
<dbReference type="CDD" id="cd01598">
    <property type="entry name" value="PurB"/>
    <property type="match status" value="1"/>
</dbReference>
<comment type="catalytic activity">
    <reaction evidence="11">
        <text>N(6)-(1,2-dicarboxyethyl)-AMP = fumarate + AMP</text>
        <dbReference type="Rhea" id="RHEA:16853"/>
        <dbReference type="ChEBI" id="CHEBI:29806"/>
        <dbReference type="ChEBI" id="CHEBI:57567"/>
        <dbReference type="ChEBI" id="CHEBI:456215"/>
        <dbReference type="EC" id="4.3.2.2"/>
    </reaction>
    <physiologicalReaction direction="left-to-right" evidence="11">
        <dbReference type="Rhea" id="RHEA:16854"/>
    </physiologicalReaction>
</comment>
<evidence type="ECO:0000256" key="10">
    <source>
        <dbReference type="ARBA" id="ARBA00030717"/>
    </source>
</evidence>
<keyword evidence="6 13" id="KW-0658">Purine biosynthesis</keyword>
<dbReference type="InterPro" id="IPR020557">
    <property type="entry name" value="Fumarate_lyase_CS"/>
</dbReference>
<feature type="domain" description="Adenylosuccinate lyase PurB C-terminal" evidence="15">
    <location>
        <begin position="330"/>
        <end position="445"/>
    </location>
</feature>
<dbReference type="PROSITE" id="PS00163">
    <property type="entry name" value="FUMARATE_LYASES"/>
    <property type="match status" value="1"/>
</dbReference>
<dbReference type="EC" id="4.3.2.2" evidence="4 12"/>
<dbReference type="InterPro" id="IPR000362">
    <property type="entry name" value="Fumarate_lyase_fam"/>
</dbReference>
<dbReference type="InterPro" id="IPR024083">
    <property type="entry name" value="Fumarase/histidase_N"/>
</dbReference>
<proteinExistence type="inferred from homology"/>
<reference evidence="16 17" key="1">
    <citation type="submission" date="2024-09" db="EMBL/GenBank/DDBJ databases">
        <authorList>
            <person name="Sun Q."/>
            <person name="Mori K."/>
        </authorList>
    </citation>
    <scope>NUCLEOTIDE SEQUENCE [LARGE SCALE GENOMIC DNA]</scope>
    <source>
        <strain evidence="16 17">CECT 8300</strain>
    </source>
</reference>
<dbReference type="Gene3D" id="1.10.275.10">
    <property type="entry name" value="Fumarase/aspartase (N-terminal domain)"/>
    <property type="match status" value="1"/>
</dbReference>
<evidence type="ECO:0000256" key="6">
    <source>
        <dbReference type="ARBA" id="ARBA00022755"/>
    </source>
</evidence>
<comment type="pathway">
    <text evidence="2 13">Purine metabolism; AMP biosynthesis via de novo pathway; AMP from IMP: step 2/2.</text>
</comment>
<evidence type="ECO:0000256" key="3">
    <source>
        <dbReference type="ARBA" id="ARBA00008273"/>
    </source>
</evidence>
<dbReference type="Pfam" id="PF08328">
    <property type="entry name" value="ASL_C"/>
    <property type="match status" value="1"/>
</dbReference>
<dbReference type="InterPro" id="IPR022761">
    <property type="entry name" value="Fumarate_lyase_N"/>
</dbReference>
<comment type="similarity">
    <text evidence="3 13">Belongs to the lyase 1 family. Adenylosuccinate lyase subfamily.</text>
</comment>
<evidence type="ECO:0000256" key="12">
    <source>
        <dbReference type="NCBIfam" id="TIGR00928"/>
    </source>
</evidence>
<keyword evidence="17" id="KW-1185">Reference proteome</keyword>
<evidence type="ECO:0000256" key="13">
    <source>
        <dbReference type="RuleBase" id="RU361172"/>
    </source>
</evidence>
<evidence type="ECO:0000256" key="4">
    <source>
        <dbReference type="ARBA" id="ARBA00012339"/>
    </source>
</evidence>
<comment type="catalytic activity">
    <reaction evidence="8">
        <text>(2S)-2-[5-amino-1-(5-phospho-beta-D-ribosyl)imidazole-4-carboxamido]succinate = 5-amino-1-(5-phospho-beta-D-ribosyl)imidazole-4-carboxamide + fumarate</text>
        <dbReference type="Rhea" id="RHEA:23920"/>
        <dbReference type="ChEBI" id="CHEBI:29806"/>
        <dbReference type="ChEBI" id="CHEBI:58443"/>
        <dbReference type="ChEBI" id="CHEBI:58475"/>
        <dbReference type="EC" id="4.3.2.2"/>
    </reaction>
    <physiologicalReaction direction="left-to-right" evidence="8">
        <dbReference type="Rhea" id="RHEA:23921"/>
    </physiologicalReaction>
</comment>
<evidence type="ECO:0000313" key="16">
    <source>
        <dbReference type="EMBL" id="MFB9106631.1"/>
    </source>
</evidence>
<dbReference type="RefSeq" id="WP_290270745.1">
    <property type="nucleotide sequence ID" value="NZ_JAUFQP010000010.1"/>
</dbReference>
<dbReference type="EMBL" id="JBHMFA010000018">
    <property type="protein sequence ID" value="MFB9106631.1"/>
    <property type="molecule type" value="Genomic_DNA"/>
</dbReference>
<evidence type="ECO:0000256" key="11">
    <source>
        <dbReference type="ARBA" id="ARBA00049115"/>
    </source>
</evidence>
<name>A0ABV5H598_9FLAO</name>
<comment type="pathway">
    <text evidence="1 13">Purine metabolism; IMP biosynthesis via de novo pathway; 5-amino-1-(5-phospho-D-ribosyl)imidazole-4-carboxamide from 5-amino-1-(5-phospho-D-ribosyl)imidazole-4-carboxylate: step 2/2.</text>
</comment>
<evidence type="ECO:0000256" key="2">
    <source>
        <dbReference type="ARBA" id="ARBA00004734"/>
    </source>
</evidence>
<organism evidence="16 17">
    <name type="scientific">Algibacter miyuki</name>
    <dbReference type="NCBI Taxonomy" id="1306933"/>
    <lineage>
        <taxon>Bacteria</taxon>
        <taxon>Pseudomonadati</taxon>
        <taxon>Bacteroidota</taxon>
        <taxon>Flavobacteriia</taxon>
        <taxon>Flavobacteriales</taxon>
        <taxon>Flavobacteriaceae</taxon>
        <taxon>Algibacter</taxon>
    </lineage>
</organism>
<dbReference type="Pfam" id="PF00206">
    <property type="entry name" value="Lyase_1"/>
    <property type="match status" value="1"/>
</dbReference>
<comment type="caution">
    <text evidence="16">The sequence shown here is derived from an EMBL/GenBank/DDBJ whole genome shotgun (WGS) entry which is preliminary data.</text>
</comment>
<sequence length="447" mass="50280">MSLSALNAISPIDGRYRSKVNELAPYFSEEALIKYRVLVEIEYFIALCEIPLPQLASVDKGIFEDLRGIYKNFSSEDALAIKKIESVTNHDVKAVEYFIKEQFDALNLSEYKEFIHFGLTSQDINNTAIPLSIKDAMNDVYVPEYFIVLEKLKTLSKDWASISMLARTHGQPASPTRLGKEIEVFIVRLEAQFNLLNDIPSAAKFGGATGNFNAHHVAYPNIDWKAFGGQFVQEKLGLHHSFPTTQIEHYDHMAALFDTLKRINNIILDLDRDIWTYVSMDYFKQKIKAGEVGSSAMPHKVNPIDFENSEGNLGIANAIFEHLSAKLPVSRLQRDLTDSTVLRNVGVPFGHTLIAFKSTVKGLDKLLLNESKFAQDLENNWAVVAEAIQTILRREAYPNPYEALKGLTRTNEKINQASISNFIDTLEVSDAIKAELKQITPSNYTGI</sequence>
<comment type="function">
    <text evidence="9">Catalyzes two reactions in de novo purine nucleotide biosynthesis. Catalyzes the breakdown of 5-aminoimidazole- (N-succinylocarboxamide) ribotide (SAICAR or 2-[5-amino-1-(5-phospho-beta-D-ribosyl)imidazole-4-carboxamido]succinate) to 5-aminoimidazole-4-carboxamide ribotide (AICAR or 5-amino-1-(5-phospho-beta-D-ribosyl)imidazole-4-carboxamide) and fumarate, and of adenylosuccinate (ADS or N(6)-(1,2-dicarboxyethyl)-AMP) to adenosine monophosphate (AMP) and fumarate.</text>
</comment>
<evidence type="ECO:0000259" key="14">
    <source>
        <dbReference type="Pfam" id="PF00206"/>
    </source>
</evidence>
<evidence type="ECO:0000256" key="8">
    <source>
        <dbReference type="ARBA" id="ARBA00024477"/>
    </source>
</evidence>
<evidence type="ECO:0000256" key="9">
    <source>
        <dbReference type="ARBA" id="ARBA00025012"/>
    </source>
</evidence>
<gene>
    <name evidence="16" type="primary">purB</name>
    <name evidence="16" type="ORF">ACFFU1_17115</name>
</gene>
<evidence type="ECO:0000256" key="7">
    <source>
        <dbReference type="ARBA" id="ARBA00023239"/>
    </source>
</evidence>